<evidence type="ECO:0000256" key="1">
    <source>
        <dbReference type="SAM" id="MobiDB-lite"/>
    </source>
</evidence>
<dbReference type="InterPro" id="IPR052934">
    <property type="entry name" value="Methyl-DNA_Rec/Restrict_Enz"/>
</dbReference>
<name>A0ABV5U3R0_9PSEU</name>
<feature type="domain" description="ATPase dynein-related AAA" evidence="2">
    <location>
        <begin position="18"/>
        <end position="114"/>
    </location>
</feature>
<reference evidence="3 4" key="1">
    <citation type="submission" date="2024-09" db="EMBL/GenBank/DDBJ databases">
        <authorList>
            <person name="Sun Q."/>
            <person name="Mori K."/>
        </authorList>
    </citation>
    <scope>NUCLEOTIDE SEQUENCE [LARGE SCALE GENOMIC DNA]</scope>
    <source>
        <strain evidence="3 4">JCM 13852</strain>
    </source>
</reference>
<organism evidence="3 4">
    <name type="scientific">Amycolatopsis plumensis</name>
    <dbReference type="NCBI Taxonomy" id="236508"/>
    <lineage>
        <taxon>Bacteria</taxon>
        <taxon>Bacillati</taxon>
        <taxon>Actinomycetota</taxon>
        <taxon>Actinomycetes</taxon>
        <taxon>Pseudonocardiales</taxon>
        <taxon>Pseudonocardiaceae</taxon>
        <taxon>Amycolatopsis</taxon>
    </lineage>
</organism>
<dbReference type="PANTHER" id="PTHR37291">
    <property type="entry name" value="5-METHYLCYTOSINE-SPECIFIC RESTRICTION ENZYME B"/>
    <property type="match status" value="1"/>
</dbReference>
<proteinExistence type="predicted"/>
<dbReference type="EMBL" id="JBHMBK010000012">
    <property type="protein sequence ID" value="MFB9686022.1"/>
    <property type="molecule type" value="Genomic_DNA"/>
</dbReference>
<dbReference type="RefSeq" id="WP_378194974.1">
    <property type="nucleotide sequence ID" value="NZ_JBHMBK010000012.1"/>
</dbReference>
<dbReference type="SUPFAM" id="SSF52540">
    <property type="entry name" value="P-loop containing nucleoside triphosphate hydrolases"/>
    <property type="match status" value="1"/>
</dbReference>
<dbReference type="Gene3D" id="3.40.50.300">
    <property type="entry name" value="P-loop containing nucleotide triphosphate hydrolases"/>
    <property type="match status" value="1"/>
</dbReference>
<evidence type="ECO:0000313" key="3">
    <source>
        <dbReference type="EMBL" id="MFB9686022.1"/>
    </source>
</evidence>
<dbReference type="Pfam" id="PF07728">
    <property type="entry name" value="AAA_5"/>
    <property type="match status" value="1"/>
</dbReference>
<dbReference type="InterPro" id="IPR011704">
    <property type="entry name" value="ATPase_dyneun-rel_AAA"/>
</dbReference>
<feature type="region of interest" description="Disordered" evidence="1">
    <location>
        <begin position="117"/>
        <end position="163"/>
    </location>
</feature>
<accession>A0ABV5U3R0</accession>
<evidence type="ECO:0000313" key="4">
    <source>
        <dbReference type="Proteomes" id="UP001589535"/>
    </source>
</evidence>
<dbReference type="InterPro" id="IPR027417">
    <property type="entry name" value="P-loop_NTPase"/>
</dbReference>
<keyword evidence="4" id="KW-1185">Reference proteome</keyword>
<comment type="caution">
    <text evidence="3">The sequence shown here is derived from an EMBL/GenBank/DDBJ whole genome shotgun (WGS) entry which is preliminary data.</text>
</comment>
<dbReference type="Proteomes" id="UP001589535">
    <property type="component" value="Unassembled WGS sequence"/>
</dbReference>
<dbReference type="PANTHER" id="PTHR37291:SF1">
    <property type="entry name" value="TYPE IV METHYL-DIRECTED RESTRICTION ENZYME ECOKMCRB SUBUNIT"/>
    <property type="match status" value="1"/>
</dbReference>
<evidence type="ECO:0000259" key="2">
    <source>
        <dbReference type="Pfam" id="PF07728"/>
    </source>
</evidence>
<protein>
    <submittedName>
        <fullName evidence="3">AAA family ATPase</fullName>
    </submittedName>
</protein>
<sequence length="163" mass="18163">MARTRHLRSRYPRRPNPTYSYEDLVDGYRPRQDGSGFDLTKGPLLRIAEEGAAHPDDQYVLVIDELNRANVVQVFGELNFLLEHRNESVQLLYRHQPVELPPNLSLIATMNRQLAVGTRAQARVRRPPPGRSRATGRSAPAGRTGCAGPDRPARRPSVGTCGS</sequence>
<gene>
    <name evidence="3" type="ORF">ACFFTO_17645</name>
</gene>